<dbReference type="RefSeq" id="WP_037517006.1">
    <property type="nucleotide sequence ID" value="NZ_JGVR01000002.1"/>
</dbReference>
<sequence length="125" mass="13785">MIDHAATSERLIEAYNAKDFNALSALIDPGIDFAHFNRDFVLTSREALIEVLQGFATSYAPDRRFEPAVRVTVAGDIVVREAWYAGTAAVDLPGFGAAGEAFRLKFCSVMRFNDSGQLVEWKDHG</sequence>
<dbReference type="AlphaFoldDB" id="A0A084ESV9"/>
<evidence type="ECO:0000259" key="1">
    <source>
        <dbReference type="Pfam" id="PF12680"/>
    </source>
</evidence>
<dbReference type="EMBL" id="JGVR01000002">
    <property type="protein sequence ID" value="KEZ21051.1"/>
    <property type="molecule type" value="Genomic_DNA"/>
</dbReference>
<organism evidence="2 3">
    <name type="scientific">Sphingobium yanoikuyae</name>
    <name type="common">Sphingomonas yanoikuyae</name>
    <dbReference type="NCBI Taxonomy" id="13690"/>
    <lineage>
        <taxon>Bacteria</taxon>
        <taxon>Pseudomonadati</taxon>
        <taxon>Pseudomonadota</taxon>
        <taxon>Alphaproteobacteria</taxon>
        <taxon>Sphingomonadales</taxon>
        <taxon>Sphingomonadaceae</taxon>
        <taxon>Sphingobium</taxon>
    </lineage>
</organism>
<protein>
    <submittedName>
        <fullName evidence="2">SnoaL-like domain protein</fullName>
    </submittedName>
</protein>
<feature type="domain" description="SnoaL-like" evidence="1">
    <location>
        <begin position="9"/>
        <end position="121"/>
    </location>
</feature>
<dbReference type="Proteomes" id="UP000028534">
    <property type="component" value="Unassembled WGS sequence"/>
</dbReference>
<comment type="caution">
    <text evidence="2">The sequence shown here is derived from an EMBL/GenBank/DDBJ whole genome shotgun (WGS) entry which is preliminary data.</text>
</comment>
<evidence type="ECO:0000313" key="2">
    <source>
        <dbReference type="EMBL" id="KEZ21051.1"/>
    </source>
</evidence>
<dbReference type="Pfam" id="PF12680">
    <property type="entry name" value="SnoaL_2"/>
    <property type="match status" value="1"/>
</dbReference>
<dbReference type="InterPro" id="IPR032710">
    <property type="entry name" value="NTF2-like_dom_sf"/>
</dbReference>
<reference evidence="2 3" key="1">
    <citation type="submission" date="2014-03" db="EMBL/GenBank/DDBJ databases">
        <title>Genome sequence of Sphingobium yanoikuyae B1.</title>
        <authorList>
            <person name="Gan H.M."/>
            <person name="Gan H.Y."/>
            <person name="Savka M.A."/>
        </authorList>
    </citation>
    <scope>NUCLEOTIDE SEQUENCE [LARGE SCALE GENOMIC DNA]</scope>
    <source>
        <strain evidence="2 3">B1</strain>
    </source>
</reference>
<dbReference type="PATRIC" id="fig|13690.10.peg.518"/>
<proteinExistence type="predicted"/>
<gene>
    <name evidence="2" type="ORF">CP98_00500</name>
</gene>
<dbReference type="InterPro" id="IPR037401">
    <property type="entry name" value="SnoaL-like"/>
</dbReference>
<dbReference type="SUPFAM" id="SSF54427">
    <property type="entry name" value="NTF2-like"/>
    <property type="match status" value="1"/>
</dbReference>
<dbReference type="Gene3D" id="3.10.450.50">
    <property type="match status" value="1"/>
</dbReference>
<accession>A0A084ESV9</accession>
<name>A0A084ESV9_SPHYA</name>
<evidence type="ECO:0000313" key="3">
    <source>
        <dbReference type="Proteomes" id="UP000028534"/>
    </source>
</evidence>